<dbReference type="GO" id="GO:0003700">
    <property type="term" value="F:DNA-binding transcription factor activity"/>
    <property type="evidence" value="ECO:0007669"/>
    <property type="project" value="InterPro"/>
</dbReference>
<evidence type="ECO:0000313" key="7">
    <source>
        <dbReference type="Proteomes" id="UP000632659"/>
    </source>
</evidence>
<dbReference type="PANTHER" id="PTHR42756">
    <property type="entry name" value="TRANSCRIPTIONAL REGULATOR, MARR"/>
    <property type="match status" value="1"/>
</dbReference>
<dbReference type="PANTHER" id="PTHR42756:SF1">
    <property type="entry name" value="TRANSCRIPTIONAL REPRESSOR OF EMRAB OPERON"/>
    <property type="match status" value="1"/>
</dbReference>
<keyword evidence="2" id="KW-0238">DNA-binding</keyword>
<accession>A0A8J6TR29</accession>
<evidence type="ECO:0000256" key="1">
    <source>
        <dbReference type="ARBA" id="ARBA00023015"/>
    </source>
</evidence>
<dbReference type="InterPro" id="IPR000835">
    <property type="entry name" value="HTH_MarR-typ"/>
</dbReference>
<dbReference type="GO" id="GO:0003677">
    <property type="term" value="F:DNA binding"/>
    <property type="evidence" value="ECO:0007669"/>
    <property type="project" value="UniProtKB-KW"/>
</dbReference>
<evidence type="ECO:0000256" key="4">
    <source>
        <dbReference type="SAM" id="MobiDB-lite"/>
    </source>
</evidence>
<dbReference type="RefSeq" id="WP_093988547.1">
    <property type="nucleotide sequence ID" value="NZ_FYDD01000003.1"/>
</dbReference>
<keyword evidence="7" id="KW-1185">Reference proteome</keyword>
<dbReference type="AlphaFoldDB" id="A0A8J6TR29"/>
<evidence type="ECO:0000313" key="6">
    <source>
        <dbReference type="EMBL" id="MBC8610136.1"/>
    </source>
</evidence>
<dbReference type="InterPro" id="IPR036390">
    <property type="entry name" value="WH_DNA-bd_sf"/>
</dbReference>
<dbReference type="EMBL" id="JACRTL010000001">
    <property type="protein sequence ID" value="MBC8610136.1"/>
    <property type="molecule type" value="Genomic_DNA"/>
</dbReference>
<organism evidence="6 7">
    <name type="scientific">Massiliimalia timonensis</name>
    <dbReference type="NCBI Taxonomy" id="1987501"/>
    <lineage>
        <taxon>Bacteria</taxon>
        <taxon>Bacillati</taxon>
        <taxon>Bacillota</taxon>
        <taxon>Clostridia</taxon>
        <taxon>Eubacteriales</taxon>
        <taxon>Oscillospiraceae</taxon>
        <taxon>Massiliimalia</taxon>
    </lineage>
</organism>
<dbReference type="PRINTS" id="PR00598">
    <property type="entry name" value="HTHMARR"/>
</dbReference>
<keyword evidence="1" id="KW-0805">Transcription regulation</keyword>
<dbReference type="Proteomes" id="UP000632659">
    <property type="component" value="Unassembled WGS sequence"/>
</dbReference>
<evidence type="ECO:0000256" key="3">
    <source>
        <dbReference type="ARBA" id="ARBA00023163"/>
    </source>
</evidence>
<protein>
    <submittedName>
        <fullName evidence="6">MarR family transcriptional regulator</fullName>
    </submittedName>
</protein>
<dbReference type="Pfam" id="PF01047">
    <property type="entry name" value="MarR"/>
    <property type="match status" value="1"/>
</dbReference>
<feature type="region of interest" description="Disordered" evidence="4">
    <location>
        <begin position="140"/>
        <end position="162"/>
    </location>
</feature>
<proteinExistence type="predicted"/>
<sequence length="162" mass="18594">MRYKDSFMASFDRAVRLHFTRAHAMMETIGLYPGQQILMFVLDEDANGLSQREIANRMAVKPATIAVMIQRMEKSGFVVRSIDEKDKRITRISLTDLGKQTVSYLTKLRSQIREECLEGFSEEEAAQFQNFLDRMSKNLKNRTNNSKQPRSHSSKGGVSCHN</sequence>
<evidence type="ECO:0000259" key="5">
    <source>
        <dbReference type="PROSITE" id="PS50995"/>
    </source>
</evidence>
<comment type="caution">
    <text evidence="6">The sequence shown here is derived from an EMBL/GenBank/DDBJ whole genome shotgun (WGS) entry which is preliminary data.</text>
</comment>
<dbReference type="SUPFAM" id="SSF46785">
    <property type="entry name" value="Winged helix' DNA-binding domain"/>
    <property type="match status" value="1"/>
</dbReference>
<evidence type="ECO:0000256" key="2">
    <source>
        <dbReference type="ARBA" id="ARBA00023125"/>
    </source>
</evidence>
<reference evidence="6" key="1">
    <citation type="submission" date="2020-08" db="EMBL/GenBank/DDBJ databases">
        <title>Genome public.</title>
        <authorList>
            <person name="Liu C."/>
            <person name="Sun Q."/>
        </authorList>
    </citation>
    <scope>NUCLEOTIDE SEQUENCE</scope>
    <source>
        <strain evidence="6">NSJ-15</strain>
    </source>
</reference>
<keyword evidence="3" id="KW-0804">Transcription</keyword>
<dbReference type="SMART" id="SM00347">
    <property type="entry name" value="HTH_MARR"/>
    <property type="match status" value="1"/>
</dbReference>
<dbReference type="PROSITE" id="PS50995">
    <property type="entry name" value="HTH_MARR_2"/>
    <property type="match status" value="1"/>
</dbReference>
<dbReference type="InterPro" id="IPR036388">
    <property type="entry name" value="WH-like_DNA-bd_sf"/>
</dbReference>
<gene>
    <name evidence="6" type="ORF">H8702_03225</name>
</gene>
<feature type="domain" description="HTH marR-type" evidence="5">
    <location>
        <begin position="1"/>
        <end position="137"/>
    </location>
</feature>
<dbReference type="OrthoDB" id="9808725at2"/>
<dbReference type="Gene3D" id="1.10.10.10">
    <property type="entry name" value="Winged helix-like DNA-binding domain superfamily/Winged helix DNA-binding domain"/>
    <property type="match status" value="1"/>
</dbReference>
<name>A0A8J6TR29_9FIRM</name>